<evidence type="ECO:0000313" key="1">
    <source>
        <dbReference type="EMBL" id="DAF44593.1"/>
    </source>
</evidence>
<protein>
    <submittedName>
        <fullName evidence="1">Uncharacterized protein</fullName>
    </submittedName>
</protein>
<proteinExistence type="predicted"/>
<accession>A0A8S5S0Y7</accession>
<sequence>MREIRNLEAAERLVKKYRSITREELAKVYASICEEESNEMRDVLQEITGFGSLSKCSLCTAIVEDNIQYSACLYCIHRNFRDFAAPCVYHETYEAIEKSKNLDELMEAIRNRADYLEELIEKVKNDN</sequence>
<reference evidence="1" key="1">
    <citation type="journal article" date="2021" name="Proc. Natl. Acad. Sci. U.S.A.">
        <title>A Catalog of Tens of Thousands of Viruses from Human Metagenomes Reveals Hidden Associations with Chronic Diseases.</title>
        <authorList>
            <person name="Tisza M.J."/>
            <person name="Buck C.B."/>
        </authorList>
    </citation>
    <scope>NUCLEOTIDE SEQUENCE</scope>
    <source>
        <strain evidence="1">Ct8Lf7</strain>
    </source>
</reference>
<dbReference type="EMBL" id="BK032511">
    <property type="protein sequence ID" value="DAF44593.1"/>
    <property type="molecule type" value="Genomic_DNA"/>
</dbReference>
<name>A0A8S5S0Y7_9CAUD</name>
<organism evidence="1">
    <name type="scientific">Podoviridae sp. ct8Lf7</name>
    <dbReference type="NCBI Taxonomy" id="2827723"/>
    <lineage>
        <taxon>Viruses</taxon>
        <taxon>Duplodnaviria</taxon>
        <taxon>Heunggongvirae</taxon>
        <taxon>Uroviricota</taxon>
        <taxon>Caudoviricetes</taxon>
    </lineage>
</organism>